<evidence type="ECO:0000313" key="5">
    <source>
        <dbReference type="EMBL" id="MFC6997587.1"/>
    </source>
</evidence>
<dbReference type="Pfam" id="PF03965">
    <property type="entry name" value="Penicillinase_R"/>
    <property type="match status" value="1"/>
</dbReference>
<dbReference type="Gene3D" id="1.10.10.10">
    <property type="entry name" value="Winged helix-like DNA-binding domain superfamily/Winged helix DNA-binding domain"/>
    <property type="match status" value="1"/>
</dbReference>
<organism evidence="5 6">
    <name type="scientific">Rufibacter roseus</name>
    <dbReference type="NCBI Taxonomy" id="1567108"/>
    <lineage>
        <taxon>Bacteria</taxon>
        <taxon>Pseudomonadati</taxon>
        <taxon>Bacteroidota</taxon>
        <taxon>Cytophagia</taxon>
        <taxon>Cytophagales</taxon>
        <taxon>Hymenobacteraceae</taxon>
        <taxon>Rufibacter</taxon>
    </lineage>
</organism>
<dbReference type="InterPro" id="IPR036388">
    <property type="entry name" value="WH-like_DNA-bd_sf"/>
</dbReference>
<dbReference type="InterPro" id="IPR005650">
    <property type="entry name" value="BlaI_family"/>
</dbReference>
<reference evidence="6" key="1">
    <citation type="journal article" date="2019" name="Int. J. Syst. Evol. Microbiol.">
        <title>The Global Catalogue of Microorganisms (GCM) 10K type strain sequencing project: providing services to taxonomists for standard genome sequencing and annotation.</title>
        <authorList>
            <consortium name="The Broad Institute Genomics Platform"/>
            <consortium name="The Broad Institute Genome Sequencing Center for Infectious Disease"/>
            <person name="Wu L."/>
            <person name="Ma J."/>
        </authorList>
    </citation>
    <scope>NUCLEOTIDE SEQUENCE [LARGE SCALE GENOMIC DNA]</scope>
    <source>
        <strain evidence="6">CGMCC 4.7393</strain>
    </source>
</reference>
<dbReference type="Gene3D" id="1.10.4040.10">
    <property type="entry name" value="Penicillinase repressor domain"/>
    <property type="match status" value="1"/>
</dbReference>
<evidence type="ECO:0000256" key="1">
    <source>
        <dbReference type="ARBA" id="ARBA00011046"/>
    </source>
</evidence>
<keyword evidence="6" id="KW-1185">Reference proteome</keyword>
<proteinExistence type="inferred from homology"/>
<evidence type="ECO:0000256" key="3">
    <source>
        <dbReference type="ARBA" id="ARBA00023125"/>
    </source>
</evidence>
<keyword evidence="3" id="KW-0238">DNA-binding</keyword>
<evidence type="ECO:0000313" key="6">
    <source>
        <dbReference type="Proteomes" id="UP001596405"/>
    </source>
</evidence>
<comment type="similarity">
    <text evidence="1">Belongs to the BlaI transcriptional regulatory family.</text>
</comment>
<comment type="caution">
    <text evidence="5">The sequence shown here is derived from an EMBL/GenBank/DDBJ whole genome shotgun (WGS) entry which is preliminary data.</text>
</comment>
<dbReference type="Proteomes" id="UP001596405">
    <property type="component" value="Unassembled WGS sequence"/>
</dbReference>
<sequence>MEKLTQQEEEAMQVIWETGGGFIKDFLQKLPDPKPPYTTLASTVKNLEKKEYVQGEKLGNTYRYFPIIKAQEYKKRFMKSFVGDYFQNSYKELVAFFVKEKQLSPEELKEIVQMIENQNPDKDV</sequence>
<protein>
    <submittedName>
        <fullName evidence="5">BlaI/MecI/CopY family transcriptional regulator</fullName>
    </submittedName>
</protein>
<dbReference type="RefSeq" id="WP_066619031.1">
    <property type="nucleotide sequence ID" value="NZ_JBHSYQ010000003.1"/>
</dbReference>
<keyword evidence="4" id="KW-0804">Transcription</keyword>
<dbReference type="InterPro" id="IPR036390">
    <property type="entry name" value="WH_DNA-bd_sf"/>
</dbReference>
<evidence type="ECO:0000256" key="2">
    <source>
        <dbReference type="ARBA" id="ARBA00023015"/>
    </source>
</evidence>
<evidence type="ECO:0000256" key="4">
    <source>
        <dbReference type="ARBA" id="ARBA00023163"/>
    </source>
</evidence>
<dbReference type="PIRSF" id="PIRSF019455">
    <property type="entry name" value="CopR_AtkY"/>
    <property type="match status" value="1"/>
</dbReference>
<accession>A0ABW2DM01</accession>
<dbReference type="EMBL" id="JBHSYQ010000003">
    <property type="protein sequence ID" value="MFC6997587.1"/>
    <property type="molecule type" value="Genomic_DNA"/>
</dbReference>
<gene>
    <name evidence="5" type="ORF">ACFQHR_08120</name>
</gene>
<name>A0ABW2DM01_9BACT</name>
<dbReference type="SUPFAM" id="SSF46785">
    <property type="entry name" value="Winged helix' DNA-binding domain"/>
    <property type="match status" value="1"/>
</dbReference>
<keyword evidence="2" id="KW-0805">Transcription regulation</keyword>